<accession>A0A1H2X5K7</accession>
<keyword evidence="2" id="KW-0233">DNA recombination</keyword>
<keyword evidence="7" id="KW-1185">Reference proteome</keyword>
<dbReference type="GO" id="GO:0003677">
    <property type="term" value="F:DNA binding"/>
    <property type="evidence" value="ECO:0007669"/>
    <property type="project" value="UniProtKB-UniRule"/>
</dbReference>
<dbReference type="Gene3D" id="1.10.150.130">
    <property type="match status" value="1"/>
</dbReference>
<organism evidence="6 7">
    <name type="scientific">Alicyclobacillus hesperidum</name>
    <dbReference type="NCBI Taxonomy" id="89784"/>
    <lineage>
        <taxon>Bacteria</taxon>
        <taxon>Bacillati</taxon>
        <taxon>Bacillota</taxon>
        <taxon>Bacilli</taxon>
        <taxon>Bacillales</taxon>
        <taxon>Alicyclobacillaceae</taxon>
        <taxon>Alicyclobacillus</taxon>
    </lineage>
</organism>
<dbReference type="GO" id="GO:0015074">
    <property type="term" value="P:DNA integration"/>
    <property type="evidence" value="ECO:0007669"/>
    <property type="project" value="InterPro"/>
</dbReference>
<reference evidence="7" key="1">
    <citation type="submission" date="2016-10" db="EMBL/GenBank/DDBJ databases">
        <authorList>
            <person name="Varghese N."/>
        </authorList>
    </citation>
    <scope>NUCLEOTIDE SEQUENCE [LARGE SCALE GENOMIC DNA]</scope>
    <source>
        <strain evidence="7">DSM 12489</strain>
    </source>
</reference>
<dbReference type="Gene3D" id="1.10.443.10">
    <property type="entry name" value="Intergrase catalytic core"/>
    <property type="match status" value="1"/>
</dbReference>
<gene>
    <name evidence="5" type="ORF">Heshes_24290</name>
    <name evidence="6" type="ORF">SAMN04489725_11850</name>
</gene>
<protein>
    <submittedName>
        <fullName evidence="6">Phage integrase family protein</fullName>
    </submittedName>
</protein>
<dbReference type="Proteomes" id="UP001157137">
    <property type="component" value="Unassembled WGS sequence"/>
</dbReference>
<dbReference type="Proteomes" id="UP000182589">
    <property type="component" value="Unassembled WGS sequence"/>
</dbReference>
<dbReference type="EMBL" id="FNOJ01000018">
    <property type="protein sequence ID" value="SDW88071.1"/>
    <property type="molecule type" value="Genomic_DNA"/>
</dbReference>
<dbReference type="InterPro" id="IPR010998">
    <property type="entry name" value="Integrase_recombinase_N"/>
</dbReference>
<dbReference type="InterPro" id="IPR011010">
    <property type="entry name" value="DNA_brk_join_enz"/>
</dbReference>
<dbReference type="InterPro" id="IPR004107">
    <property type="entry name" value="Integrase_SAM-like_N"/>
</dbReference>
<evidence type="ECO:0000256" key="2">
    <source>
        <dbReference type="ARBA" id="ARBA00023172"/>
    </source>
</evidence>
<reference evidence="6" key="2">
    <citation type="submission" date="2016-10" db="EMBL/GenBank/DDBJ databases">
        <authorList>
            <person name="de Groot N.N."/>
        </authorList>
    </citation>
    <scope>NUCLEOTIDE SEQUENCE [LARGE SCALE GENOMIC DNA]</scope>
    <source>
        <strain evidence="6">DSM 12489</strain>
    </source>
</reference>
<keyword evidence="1 3" id="KW-0238">DNA-binding</keyword>
<dbReference type="SUPFAM" id="SSF56349">
    <property type="entry name" value="DNA breaking-rejoining enzymes"/>
    <property type="match status" value="1"/>
</dbReference>
<dbReference type="GO" id="GO:0006310">
    <property type="term" value="P:DNA recombination"/>
    <property type="evidence" value="ECO:0007669"/>
    <property type="project" value="UniProtKB-KW"/>
</dbReference>
<dbReference type="Pfam" id="PF02899">
    <property type="entry name" value="Phage_int_SAM_1"/>
    <property type="match status" value="1"/>
</dbReference>
<dbReference type="InterPro" id="IPR044068">
    <property type="entry name" value="CB"/>
</dbReference>
<evidence type="ECO:0000313" key="6">
    <source>
        <dbReference type="EMBL" id="SDW88071.1"/>
    </source>
</evidence>
<sequence length="331" mass="38267">MKNPGLVDAVQNEGIYRSLSQQLESVFRHANQGGHNTRESYEACLRRFCAHLADDYRLQSLKNFDAKHVFSYADGMVERGLSTSSMYKEIDALRYLDRQLPGHRHVPEIDDIRQYLAEKGEQMENRQTEAVERAWSPAELERALNLAVQKASWWKVEQFLKVDQHLGFRIGGFVRTTVEQVKEALRDGVFHVRRGQEKHGRPRDIPLTPEARQVLEGLLKVASAHGVLNGYIVVDHRKRETMKSVSKSIQNWLYRYRDAFQDKDRGKGEKRANLTAHGIRHHYTQNTLVENVEKYDNIRDARRATSQAIGHNRDQILDTYTVGSPLHKVRS</sequence>
<name>A0A1H2X5K7_9BACL</name>
<dbReference type="RefSeq" id="WP_074693602.1">
    <property type="nucleotide sequence ID" value="NZ_BSRA01000016.1"/>
</dbReference>
<proteinExistence type="predicted"/>
<dbReference type="InterPro" id="IPR013762">
    <property type="entry name" value="Integrase-like_cat_sf"/>
</dbReference>
<feature type="domain" description="Core-binding (CB)" evidence="4">
    <location>
        <begin position="17"/>
        <end position="101"/>
    </location>
</feature>
<reference evidence="5" key="3">
    <citation type="submission" date="2023-02" db="EMBL/GenBank/DDBJ databases">
        <title>Proposal of a novel subspecies: Alicyclobacillus hesperidum subspecies aegle.</title>
        <authorList>
            <person name="Goto K."/>
            <person name="Fujii T."/>
            <person name="Yasui K."/>
            <person name="Mochida K."/>
            <person name="Kato-Tanaka Y."/>
            <person name="Morohoshi S."/>
            <person name="An S.Y."/>
            <person name="Kasai H."/>
            <person name="Yokota A."/>
        </authorList>
    </citation>
    <scope>NUCLEOTIDE SEQUENCE</scope>
    <source>
        <strain evidence="5">DSM 12766</strain>
    </source>
</reference>
<dbReference type="AlphaFoldDB" id="A0A1H2X5K7"/>
<evidence type="ECO:0000259" key="4">
    <source>
        <dbReference type="PROSITE" id="PS51900"/>
    </source>
</evidence>
<dbReference type="PROSITE" id="PS51900">
    <property type="entry name" value="CB"/>
    <property type="match status" value="1"/>
</dbReference>
<evidence type="ECO:0000313" key="5">
    <source>
        <dbReference type="EMBL" id="GLV14745.1"/>
    </source>
</evidence>
<evidence type="ECO:0000256" key="3">
    <source>
        <dbReference type="PROSITE-ProRule" id="PRU01248"/>
    </source>
</evidence>
<evidence type="ECO:0000256" key="1">
    <source>
        <dbReference type="ARBA" id="ARBA00023125"/>
    </source>
</evidence>
<dbReference type="EMBL" id="BSRA01000016">
    <property type="protein sequence ID" value="GLV14745.1"/>
    <property type="molecule type" value="Genomic_DNA"/>
</dbReference>
<evidence type="ECO:0000313" key="7">
    <source>
        <dbReference type="Proteomes" id="UP000182589"/>
    </source>
</evidence>